<protein>
    <submittedName>
        <fullName evidence="8">Recoverin family protein</fullName>
    </submittedName>
</protein>
<dbReference type="PANTHER" id="PTHR23055">
    <property type="entry name" value="CALCIUM BINDING PROTEINS"/>
    <property type="match status" value="1"/>
</dbReference>
<evidence type="ECO:0000313" key="9">
    <source>
        <dbReference type="Proteomes" id="UP001224775"/>
    </source>
</evidence>
<dbReference type="EMBL" id="JATAAI010000010">
    <property type="protein sequence ID" value="KAK1742841.1"/>
    <property type="molecule type" value="Genomic_DNA"/>
</dbReference>
<dbReference type="Gene3D" id="1.10.238.10">
    <property type="entry name" value="EF-hand"/>
    <property type="match status" value="3"/>
</dbReference>
<feature type="region of interest" description="Disordered" evidence="6">
    <location>
        <begin position="1"/>
        <end position="32"/>
    </location>
</feature>
<organism evidence="8 9">
    <name type="scientific">Skeletonema marinoi</name>
    <dbReference type="NCBI Taxonomy" id="267567"/>
    <lineage>
        <taxon>Eukaryota</taxon>
        <taxon>Sar</taxon>
        <taxon>Stramenopiles</taxon>
        <taxon>Ochrophyta</taxon>
        <taxon>Bacillariophyta</taxon>
        <taxon>Coscinodiscophyceae</taxon>
        <taxon>Thalassiosirophycidae</taxon>
        <taxon>Thalassiosirales</taxon>
        <taxon>Skeletonemataceae</taxon>
        <taxon>Skeletonema</taxon>
        <taxon>Skeletonema marinoi-dohrnii complex</taxon>
    </lineage>
</organism>
<dbReference type="PANTHER" id="PTHR23055:SF178">
    <property type="entry name" value="NEUROCALCIN HOMOLOG"/>
    <property type="match status" value="1"/>
</dbReference>
<feature type="compositionally biased region" description="Polar residues" evidence="6">
    <location>
        <begin position="81"/>
        <end position="92"/>
    </location>
</feature>
<feature type="region of interest" description="Disordered" evidence="6">
    <location>
        <begin position="592"/>
        <end position="625"/>
    </location>
</feature>
<keyword evidence="3" id="KW-0479">Metal-binding</keyword>
<feature type="compositionally biased region" description="Low complexity" evidence="6">
    <location>
        <begin position="110"/>
        <end position="143"/>
    </location>
</feature>
<feature type="region of interest" description="Disordered" evidence="6">
    <location>
        <begin position="62"/>
        <end position="155"/>
    </location>
</feature>
<evidence type="ECO:0000256" key="3">
    <source>
        <dbReference type="ARBA" id="ARBA00022723"/>
    </source>
</evidence>
<evidence type="ECO:0000259" key="7">
    <source>
        <dbReference type="PROSITE" id="PS50222"/>
    </source>
</evidence>
<feature type="compositionally biased region" description="Basic and acidic residues" evidence="6">
    <location>
        <begin position="386"/>
        <end position="404"/>
    </location>
</feature>
<dbReference type="Proteomes" id="UP001224775">
    <property type="component" value="Unassembled WGS sequence"/>
</dbReference>
<comment type="caution">
    <text evidence="8">The sequence shown here is derived from an EMBL/GenBank/DDBJ whole genome shotgun (WGS) entry which is preliminary data.</text>
</comment>
<keyword evidence="9" id="KW-1185">Reference proteome</keyword>
<dbReference type="GO" id="GO:0005509">
    <property type="term" value="F:calcium ion binding"/>
    <property type="evidence" value="ECO:0007669"/>
    <property type="project" value="InterPro"/>
</dbReference>
<keyword evidence="5" id="KW-0449">Lipoprotein</keyword>
<feature type="region of interest" description="Disordered" evidence="6">
    <location>
        <begin position="189"/>
        <end position="252"/>
    </location>
</feature>
<comment type="similarity">
    <text evidence="1">Belongs to the recoverin family.</text>
</comment>
<evidence type="ECO:0000256" key="5">
    <source>
        <dbReference type="ARBA" id="ARBA00023288"/>
    </source>
</evidence>
<feature type="domain" description="EF-hand" evidence="7">
    <location>
        <begin position="1578"/>
        <end position="1613"/>
    </location>
</feature>
<feature type="region of interest" description="Disordered" evidence="6">
    <location>
        <begin position="363"/>
        <end position="412"/>
    </location>
</feature>
<evidence type="ECO:0000313" key="8">
    <source>
        <dbReference type="EMBL" id="KAK1742841.1"/>
    </source>
</evidence>
<dbReference type="SUPFAM" id="SSF47473">
    <property type="entry name" value="EF-hand"/>
    <property type="match status" value="2"/>
</dbReference>
<evidence type="ECO:0000256" key="4">
    <source>
        <dbReference type="ARBA" id="ARBA00022737"/>
    </source>
</evidence>
<dbReference type="InterPro" id="IPR028846">
    <property type="entry name" value="Recoverin"/>
</dbReference>
<feature type="domain" description="EF-hand" evidence="7">
    <location>
        <begin position="922"/>
        <end position="957"/>
    </location>
</feature>
<reference evidence="8" key="1">
    <citation type="submission" date="2023-06" db="EMBL/GenBank/DDBJ databases">
        <title>Survivors Of The Sea: Transcriptome response of Skeletonema marinoi to long-term dormancy.</title>
        <authorList>
            <person name="Pinder M.I.M."/>
            <person name="Kourtchenko O."/>
            <person name="Robertson E.K."/>
            <person name="Larsson T."/>
            <person name="Maumus F."/>
            <person name="Osuna-Cruz C.M."/>
            <person name="Vancaester E."/>
            <person name="Stenow R."/>
            <person name="Vandepoele K."/>
            <person name="Ploug H."/>
            <person name="Bruchert V."/>
            <person name="Godhe A."/>
            <person name="Topel M."/>
        </authorList>
    </citation>
    <scope>NUCLEOTIDE SEQUENCE</scope>
    <source>
        <strain evidence="8">R05AC</strain>
    </source>
</reference>
<sequence length="1693" mass="182168">MVSSPTTRRTRSRINAAATNSPNSVKNDEKARVTAAAKMKKNAASPANEEEALTPLIKMAASAAMETDESTTKNDVVKNNAAINNSEAPNESKNNELAAVAEDESRNDAPAKATFAAANNDASTDNTEASTDASSSSADSSSAPPINHEGGAMEVEDATAVVGEASTSEIMGEQQQQPSGEKLLSEAAAPVNNPDSKNTMGSKPEHDSSNIAEPVALQKEINDLGGEESSASSKQQLEHDEGKTAQNKHTVKSESTTVIAAANKIAKVTTDLPPSNAAATAAATASKLTSEQQSTTNTANSTTTSSNNNNNINNATTSENSSSSSSPNSFSMTLAIGPSDTQRLFMASKTFNEDIQKLRRIKENGTRNNHGGVGGGGAPPTTTTTTDKEEALEKKRKADSDTHISDNTSTSNNTAAAAAAAAAVVQSSPSSPSMVVSTNGATATTMTPSSKTTTTTLSTQDQIALLVSAAKSTSNPLLSSFMSKMKYKSTEEQETSLLFFLDADKSTKLLMAFDVLSDTKKVGGDNEEKGGAAVVSSTATKDKGVNDTLAAMAIHDNNGVDESKVLSRRGLTLLFQSFLTSISTCVHNKNDNGKSTLSSSPQEENKSPNNSAAGAGTGGDWTGSEKTAKEISEVAIFAANHLIEYAKKEEQGGGKLSVGGGDPSVSFDQFGKWYNSGGFSLVPWLELLDLSKWDYTLKTNNKNVAIEQVPLGGGEAAMAAATTTTTTSSSAKRAKFDDTLTPVEAIGSPTGLFESGAAIGATPQPLPSKPNGGVQSFSAMFGEPTQSRNVVSFDFSGTAAGAFHIDITEENLVMLRQLVTRTGFASLTPQHVESVILKHSRCERRKYGDTVYVISRQQFGKFIRDVVPKEASKNFDANEIENFSNYFTNFFTCFDYNWSDLKKDEVNAKELMVGFSFLCAGNKSSKLAAAYDMLDVDKNGYLTQRGLMQYLRAYLTMLAGISLLSSNKNTTTQIRKQLMSTKRNDAFLAVENGAKWTLGHFFRAFEAEHARSGSTRNNAVAFEDFAKWYTEGGYAVAPWLELLDLQKFLSLIGDFQAPQQPQPAAGPAVLPQGSPADVLFTFPLAKERSLVVLRDDAHYVRAVVSEMGLLSLTSEDIWTALSKDVTKKLGAKKSSVVPVDQASFVECMMKILSKSKKPSEKSSWANFSPEETLKNFFLSFDLMQVNQVPLNQLMCGLTLLCGGKKSSKLGFAFGLFCGDGKSGKKKIQTMGHGDFIQFFRSFLIVMFSCCNQSLSLSADTVSQYISDTAQAVADAVMAYWKSKKVDKVKFDHFSKWYNEGGFQMAPWLELLDLHKWVLADDEKIPAAAPSAPSAPIPAPSKSAPSIPVVHAPINNKPVNAPTMDSEIFNTLVATPNPKDRVANMAPAPAPSPTDNVPAPPDDSLLLNLVDDDVDMDFILQHESGDANDAMAFDDPVSNDQAHDQAQPDPKDSLKFHLLTNDPHRGYMISITPNQVDLLNRIVTRTGLCQTEAPAICNFIMVDSKSRKLVNLTKKSYDNAMQRIFTHAFRTLPGAVSESTKQELSTFSEDLFTWFDRSGNKKIRALEFACGFTVLCGGSKSDKLEHIFELLDQDNDSLVTKQEIILFVQSFLVILMGVSSSFTHLDGTPTGTDAASVARAINAGTEWATSQVFDALKPRDDKLCFDDFADWYTKGGYQSIPWLELLDLRKWVLT</sequence>
<feature type="region of interest" description="Disordered" evidence="6">
    <location>
        <begin position="425"/>
        <end position="456"/>
    </location>
</feature>
<dbReference type="InterPro" id="IPR011992">
    <property type="entry name" value="EF-hand-dom_pair"/>
</dbReference>
<keyword evidence="4" id="KW-0677">Repeat</keyword>
<keyword evidence="2" id="KW-0519">Myristate</keyword>
<feature type="region of interest" description="Disordered" evidence="6">
    <location>
        <begin position="283"/>
        <end position="335"/>
    </location>
</feature>
<dbReference type="PROSITE" id="PS50222">
    <property type="entry name" value="EF_HAND_2"/>
    <property type="match status" value="2"/>
</dbReference>
<evidence type="ECO:0000256" key="1">
    <source>
        <dbReference type="ARBA" id="ARBA00006049"/>
    </source>
</evidence>
<gene>
    <name evidence="8" type="ORF">QTG54_006438</name>
</gene>
<dbReference type="InterPro" id="IPR002048">
    <property type="entry name" value="EF_hand_dom"/>
</dbReference>
<evidence type="ECO:0000256" key="2">
    <source>
        <dbReference type="ARBA" id="ARBA00022707"/>
    </source>
</evidence>
<evidence type="ECO:0000256" key="6">
    <source>
        <dbReference type="SAM" id="MobiDB-lite"/>
    </source>
</evidence>
<proteinExistence type="inferred from homology"/>
<accession>A0AAD9DCS6</accession>
<name>A0AAD9DCS6_9STRA</name>
<feature type="compositionally biased region" description="Low complexity" evidence="6">
    <location>
        <begin position="283"/>
        <end position="329"/>
    </location>
</feature>
<feature type="compositionally biased region" description="Polar residues" evidence="6">
    <location>
        <begin position="592"/>
        <end position="611"/>
    </location>
</feature>